<dbReference type="Pfam" id="PF00288">
    <property type="entry name" value="GHMP_kinases_N"/>
    <property type="match status" value="1"/>
</dbReference>
<evidence type="ECO:0000256" key="1">
    <source>
        <dbReference type="HAMAP-Rule" id="MF_02223"/>
    </source>
</evidence>
<protein>
    <recommendedName>
        <fullName evidence="1">Pantoate kinase</fullName>
        <shortName evidence="1">PoK</shortName>
        <ecNumber evidence="1">2.7.1.169</ecNumber>
    </recommendedName>
</protein>
<keyword evidence="1" id="KW-0808">Transferase</keyword>
<feature type="domain" description="GHMP kinase N-terminal" evidence="2">
    <location>
        <begin position="74"/>
        <end position="149"/>
    </location>
</feature>
<keyword evidence="4" id="KW-1185">Reference proteome</keyword>
<dbReference type="HAMAP" id="MF_02223">
    <property type="entry name" value="Pantoate_kinase"/>
    <property type="match status" value="1"/>
</dbReference>
<dbReference type="SUPFAM" id="SSF54211">
    <property type="entry name" value="Ribosomal protein S5 domain 2-like"/>
    <property type="match status" value="1"/>
</dbReference>
<organism evidence="3 4">
    <name type="scientific">Pyrodictium abyssi</name>
    <dbReference type="NCBI Taxonomy" id="54256"/>
    <lineage>
        <taxon>Archaea</taxon>
        <taxon>Thermoproteota</taxon>
        <taxon>Thermoprotei</taxon>
        <taxon>Desulfurococcales</taxon>
        <taxon>Pyrodictiaceae</taxon>
        <taxon>Pyrodictium</taxon>
    </lineage>
</organism>
<comment type="similarity">
    <text evidence="1">Belongs to the GHMP kinase family. PoK subfamily.</text>
</comment>
<gene>
    <name evidence="3" type="ORF">PABY_05810</name>
</gene>
<name>A0ABM8ITX9_9CREN</name>
<dbReference type="PANTHER" id="PTHR42282">
    <property type="entry name" value="PANTOATE KINASE-RELATED"/>
    <property type="match status" value="1"/>
</dbReference>
<dbReference type="Gene3D" id="3.30.230.10">
    <property type="match status" value="1"/>
</dbReference>
<evidence type="ECO:0000259" key="2">
    <source>
        <dbReference type="Pfam" id="PF00288"/>
    </source>
</evidence>
<dbReference type="EMBL" id="AP028907">
    <property type="protein sequence ID" value="BES81014.1"/>
    <property type="molecule type" value="Genomic_DNA"/>
</dbReference>
<comment type="pathway">
    <text evidence="1">Cofactor biosynthesis; coenzyme A biosynthesis.</text>
</comment>
<sequence>MPAGGCAYRVHVPLHVTGLWLPVWRPVRRETGSLGAGLLLEPGAEALVYTCSGGDCGAEVVVEGERIGRAPSVLEELWRLLGGPRARVTVDLPVPLAVGYAASAAVALAVAAGEAALRGMSLEEAAALAHEAEVAAGTGLGDVAAMYMGRGLELRLAPGAPGLARVASYPVPARRLYSLELGRMTTEEMHRGLGDRLHVLAAPRLARLARRPSLERFLEEARGFSTEAGFAPPRLAEALDSLVDAGLLLGWYAKKKVVVAVPSPGAEDEARDALERLAGEHGLKLRSHSPAPAPLTIQPC</sequence>
<dbReference type="Proteomes" id="UP001341135">
    <property type="component" value="Chromosome"/>
</dbReference>
<comment type="catalytic activity">
    <reaction evidence="1">
        <text>(R)-pantoate + ATP = (R)-4-phosphopantoate + ADP + H(+)</text>
        <dbReference type="Rhea" id="RHEA:28246"/>
        <dbReference type="ChEBI" id="CHEBI:15378"/>
        <dbReference type="ChEBI" id="CHEBI:15980"/>
        <dbReference type="ChEBI" id="CHEBI:30616"/>
        <dbReference type="ChEBI" id="CHEBI:61294"/>
        <dbReference type="ChEBI" id="CHEBI:456216"/>
        <dbReference type="EC" id="2.7.1.169"/>
    </reaction>
</comment>
<keyword evidence="1" id="KW-0547">Nucleotide-binding</keyword>
<evidence type="ECO:0000313" key="4">
    <source>
        <dbReference type="Proteomes" id="UP001341135"/>
    </source>
</evidence>
<dbReference type="RefSeq" id="WP_338251746.1">
    <property type="nucleotide sequence ID" value="NZ_AP028907.1"/>
</dbReference>
<dbReference type="InterPro" id="IPR012043">
    <property type="entry name" value="PoK"/>
</dbReference>
<dbReference type="InterPro" id="IPR020568">
    <property type="entry name" value="Ribosomal_Su5_D2-typ_SF"/>
</dbReference>
<comment type="function">
    <text evidence="1">Phosphorylates (R)-pantoate to form (R)-4-phosphopantoate in the CoA biosynthesis pathway.</text>
</comment>
<proteinExistence type="inferred from homology"/>
<dbReference type="PANTHER" id="PTHR42282:SF1">
    <property type="entry name" value="PANTOATE KINASE"/>
    <property type="match status" value="1"/>
</dbReference>
<keyword evidence="1" id="KW-0418">Kinase</keyword>
<evidence type="ECO:0000313" key="3">
    <source>
        <dbReference type="EMBL" id="BES81014.1"/>
    </source>
</evidence>
<keyword evidence="1" id="KW-0173">Coenzyme A biosynthesis</keyword>
<dbReference type="GeneID" id="89288613"/>
<dbReference type="InterPro" id="IPR014721">
    <property type="entry name" value="Ribsml_uS5_D2-typ_fold_subgr"/>
</dbReference>
<keyword evidence="1" id="KW-0067">ATP-binding</keyword>
<reference evidence="3 4" key="1">
    <citation type="submission" date="2023-09" db="EMBL/GenBank/DDBJ databases">
        <title>Pyrofollis japonicus gen. nov. sp. nov., a novel member of the family Pyrodictiaceae isolated from the Iheya North hydrothermal field.</title>
        <authorList>
            <person name="Miyazaki U."/>
            <person name="Sanari M."/>
            <person name="Tame A."/>
            <person name="Kitajima M."/>
            <person name="Okamoto A."/>
            <person name="Sawayama S."/>
            <person name="Miyazaki J."/>
            <person name="Takai K."/>
            <person name="Nakagawa S."/>
        </authorList>
    </citation>
    <scope>NUCLEOTIDE SEQUENCE [LARGE SCALE GENOMIC DNA]</scope>
    <source>
        <strain evidence="3 4">AV2</strain>
    </source>
</reference>
<dbReference type="EC" id="2.7.1.169" evidence="1"/>
<dbReference type="PIRSF" id="PIRSF016896">
    <property type="entry name" value="GHMP_arc_MJ0969"/>
    <property type="match status" value="1"/>
</dbReference>
<dbReference type="InterPro" id="IPR006204">
    <property type="entry name" value="GHMP_kinase_N_dom"/>
</dbReference>
<accession>A0ABM8ITX9</accession>